<dbReference type="Proteomes" id="UP000216312">
    <property type="component" value="Unassembled WGS sequence"/>
</dbReference>
<dbReference type="GO" id="GO:0016052">
    <property type="term" value="P:carbohydrate catabolic process"/>
    <property type="evidence" value="ECO:0007669"/>
    <property type="project" value="InterPro"/>
</dbReference>
<dbReference type="PANTHER" id="PTHR43143:SF1">
    <property type="entry name" value="SERINE_THREONINE-PROTEIN PHOSPHATASE CPPED1"/>
    <property type="match status" value="1"/>
</dbReference>
<dbReference type="GO" id="GO:0030246">
    <property type="term" value="F:carbohydrate binding"/>
    <property type="evidence" value="ECO:0007669"/>
    <property type="project" value="InterPro"/>
</dbReference>
<accession>A0A257LU20</accession>
<dbReference type="GO" id="GO:0004553">
    <property type="term" value="F:hydrolase activity, hydrolyzing O-glycosyl compounds"/>
    <property type="evidence" value="ECO:0007669"/>
    <property type="project" value="InterPro"/>
</dbReference>
<name>A0A257LU20_UNCW3</name>
<dbReference type="AlphaFoldDB" id="A0A257LU20"/>
<reference evidence="4" key="1">
    <citation type="submission" date="2017-07" db="EMBL/GenBank/DDBJ databases">
        <title>Novel pathways for hydrocarbon cycling and metabolic interdependencies in hydrothermal sediment communities.</title>
        <authorList>
            <person name="Dombrowski N."/>
            <person name="Seitz K."/>
            <person name="Teske A."/>
            <person name="Baker B."/>
        </authorList>
    </citation>
    <scope>NUCLEOTIDE SEQUENCE [LARGE SCALE GENOMIC DNA]</scope>
</reference>
<dbReference type="InterPro" id="IPR010502">
    <property type="entry name" value="Carb-bd_dom_fam9"/>
</dbReference>
<evidence type="ECO:0000259" key="2">
    <source>
        <dbReference type="Pfam" id="PF06452"/>
    </source>
</evidence>
<feature type="domain" description="Calcineurin-like phosphoesterase" evidence="1">
    <location>
        <begin position="16"/>
        <end position="182"/>
    </location>
</feature>
<evidence type="ECO:0000313" key="4">
    <source>
        <dbReference type="Proteomes" id="UP000216312"/>
    </source>
</evidence>
<proteinExistence type="predicted"/>
<dbReference type="SUPFAM" id="SSF49344">
    <property type="entry name" value="CBD9-like"/>
    <property type="match status" value="1"/>
</dbReference>
<organism evidence="3 4">
    <name type="scientific">candidate division WOR-3 bacterium 4484_18</name>
    <dbReference type="NCBI Taxonomy" id="2020626"/>
    <lineage>
        <taxon>Bacteria</taxon>
        <taxon>Bacteria division WOR-3</taxon>
    </lineage>
</organism>
<evidence type="ECO:0008006" key="5">
    <source>
        <dbReference type="Google" id="ProtNLM"/>
    </source>
</evidence>
<evidence type="ECO:0000259" key="1">
    <source>
        <dbReference type="Pfam" id="PF00149"/>
    </source>
</evidence>
<dbReference type="Pfam" id="PF00149">
    <property type="entry name" value="Metallophos"/>
    <property type="match status" value="1"/>
</dbReference>
<dbReference type="InterPro" id="IPR029052">
    <property type="entry name" value="Metallo-depent_PP-like"/>
</dbReference>
<dbReference type="Gene3D" id="2.60.40.1190">
    <property type="match status" value="1"/>
</dbReference>
<dbReference type="InterPro" id="IPR051918">
    <property type="entry name" value="STPP_CPPED1"/>
</dbReference>
<protein>
    <recommendedName>
        <fullName evidence="5">Calcineurin-like phosphoesterase domain-containing protein</fullName>
    </recommendedName>
</protein>
<dbReference type="SUPFAM" id="SSF56300">
    <property type="entry name" value="Metallo-dependent phosphatases"/>
    <property type="match status" value="1"/>
</dbReference>
<sequence>MDRPTNRGVKALEQPEVFKQIIREVNLLNPDLVIMGGDLIYGYTSDTGLIRQEWQNFNRIVSELDAPYYLVVGNHDVWDEVSQQIYLEECGALYYSFDYRGCHFIVLDTEIPGQVNYITGEQLQWLKDDLQRHKDATHIFVFMHRPVWAYEDTPGRVWMHDIHPLLVKYGVDIVFSGHWHAYEIDYRDGIRYVITGGAGAPIGEYPEVGDFHHYLLCTVDGESVEIAVIKPGSIFDETIVKFEIASRFHGIRTQCISYPYIDLPLEAEHELTLIIDNPFTDTVAGTIRWQLEGFEGWQVAPIEQTFKLLPTTQQVFSFKVSPASLQAWYPTPIVEVLYPYAKDKQPIPIKREIRLIPSYDCERLSSPPIIDGKLEDWQAIHPIVLNKRYQVASRDSIKWIGPSDKSGKIYFGWDDTCLYLGAEVIDDIFCQPEHGVTLSRGDCIILAFDVGDDPRGVGKLDKFLTTYFFTMTEDGPTVYRRYATNQSKVCDVTEIVFTAKRVHTTEIYEAKLPWAALKLPWAALKEGFTPQPGEVIGLDIIFTDNDGKGREDWLQWTPGYMEKGELSYYGKLILR</sequence>
<evidence type="ECO:0000313" key="3">
    <source>
        <dbReference type="EMBL" id="OYV03114.1"/>
    </source>
</evidence>
<comment type="caution">
    <text evidence="3">The sequence shown here is derived from an EMBL/GenBank/DDBJ whole genome shotgun (WGS) entry which is preliminary data.</text>
</comment>
<gene>
    <name evidence="3" type="ORF">CGW93_02440</name>
</gene>
<feature type="domain" description="Carbohydrate-binding" evidence="2">
    <location>
        <begin position="399"/>
        <end position="574"/>
    </location>
</feature>
<dbReference type="InterPro" id="IPR004843">
    <property type="entry name" value="Calcineurin-like_PHP"/>
</dbReference>
<dbReference type="Pfam" id="PF06452">
    <property type="entry name" value="CBM9_1"/>
    <property type="match status" value="1"/>
</dbReference>
<dbReference type="EMBL" id="NMUJ01000022">
    <property type="protein sequence ID" value="OYV03114.1"/>
    <property type="molecule type" value="Genomic_DNA"/>
</dbReference>
<dbReference type="Gene3D" id="3.60.21.10">
    <property type="match status" value="1"/>
</dbReference>
<dbReference type="PANTHER" id="PTHR43143">
    <property type="entry name" value="METALLOPHOSPHOESTERASE, CALCINEURIN SUPERFAMILY"/>
    <property type="match status" value="1"/>
</dbReference>